<keyword evidence="2" id="KW-1185">Reference proteome</keyword>
<proteinExistence type="predicted"/>
<protein>
    <submittedName>
        <fullName evidence="1">Uncharacterized protein</fullName>
    </submittedName>
</protein>
<gene>
    <name evidence="1" type="ORF">CUNI_LOCUS11626</name>
</gene>
<comment type="caution">
    <text evidence="1">The sequence shown here is derived from an EMBL/GenBank/DDBJ whole genome shotgun (WGS) entry which is preliminary data.</text>
</comment>
<reference evidence="1" key="1">
    <citation type="submission" date="2021-04" db="EMBL/GenBank/DDBJ databases">
        <authorList>
            <consortium name="Molecular Ecology Group"/>
        </authorList>
    </citation>
    <scope>NUCLEOTIDE SEQUENCE</scope>
</reference>
<sequence>KVFDQINITAVNSTMINISWAVLPEVSAYQYNVTVTSQFIGNGDCDTSGNGSDIHTVNL</sequence>
<evidence type="ECO:0000313" key="1">
    <source>
        <dbReference type="EMBL" id="CAG5126068.1"/>
    </source>
</evidence>
<organism evidence="1 2">
    <name type="scientific">Candidula unifasciata</name>
    <dbReference type="NCBI Taxonomy" id="100452"/>
    <lineage>
        <taxon>Eukaryota</taxon>
        <taxon>Metazoa</taxon>
        <taxon>Spiralia</taxon>
        <taxon>Lophotrochozoa</taxon>
        <taxon>Mollusca</taxon>
        <taxon>Gastropoda</taxon>
        <taxon>Heterobranchia</taxon>
        <taxon>Euthyneura</taxon>
        <taxon>Panpulmonata</taxon>
        <taxon>Eupulmonata</taxon>
        <taxon>Stylommatophora</taxon>
        <taxon>Helicina</taxon>
        <taxon>Helicoidea</taxon>
        <taxon>Geomitridae</taxon>
        <taxon>Candidula</taxon>
    </lineage>
</organism>
<feature type="non-terminal residue" evidence="1">
    <location>
        <position position="59"/>
    </location>
</feature>
<dbReference type="AlphaFoldDB" id="A0A8S3ZD19"/>
<dbReference type="Proteomes" id="UP000678393">
    <property type="component" value="Unassembled WGS sequence"/>
</dbReference>
<feature type="non-terminal residue" evidence="1">
    <location>
        <position position="1"/>
    </location>
</feature>
<name>A0A8S3ZD19_9EUPU</name>
<evidence type="ECO:0000313" key="2">
    <source>
        <dbReference type="Proteomes" id="UP000678393"/>
    </source>
</evidence>
<dbReference type="EMBL" id="CAJHNH020002236">
    <property type="protein sequence ID" value="CAG5126068.1"/>
    <property type="molecule type" value="Genomic_DNA"/>
</dbReference>
<accession>A0A8S3ZD19</accession>